<dbReference type="OrthoDB" id="9811934at2"/>
<evidence type="ECO:0000313" key="5">
    <source>
        <dbReference type="Proteomes" id="UP000231960"/>
    </source>
</evidence>
<feature type="signal peptide" evidence="2">
    <location>
        <begin position="1"/>
        <end position="19"/>
    </location>
</feature>
<sequence>MKKQLLLLLFGLSAMSGYSQEVAWERSIGGSHSEYLFDMTPTVDYGFILAGSSLSDKTGDKAESGSGNLDYFIWKMDKHGEEEWQMSFGADGADLLQKITPADDMGYLLAGTSNSGIGGVKSEESRGKNDLWLIKINAKGAIEWEKTIGGSGDDKLMSVTRLDDGYIVGAASNSPVSGEKTDKSKGGMDIWLIRLDKTGKILWQRTYGGFYNDEVKKILPTESGFVVLSESNSPAGEDKNLDNLGSTDIWVLQLDNSGNLRSQYVFGGEGDDRATDILSTENGYIITGSKQEDGNRQFWVMQTDKQLMETDSFTHEFSGDAFMTDTFLDENGNLLLSGYNMDLKTRKKSYLSVKTNLSGDKLWDKELSTSGDDLLRKVVKTRDGGYVFAGNSNGTKAKIKSSNQGGYDYWVLKLHNEEEIKTPEIKLEAIPNPTENFTQIVLNHDYEYGELMIVDMTGKILHREALQYDMATLDFSTYPRGVYVVTVKTDVMESSVKVIKK</sequence>
<name>A0A2M9R631_9FLAO</name>
<evidence type="ECO:0000259" key="3">
    <source>
        <dbReference type="Pfam" id="PF18962"/>
    </source>
</evidence>
<protein>
    <recommendedName>
        <fullName evidence="3">Secretion system C-terminal sorting domain-containing protein</fullName>
    </recommendedName>
</protein>
<dbReference type="PANTHER" id="PTHR42754:SF1">
    <property type="entry name" value="LIPOPROTEIN"/>
    <property type="match status" value="1"/>
</dbReference>
<reference evidence="4 5" key="1">
    <citation type="submission" date="2017-06" db="EMBL/GenBank/DDBJ databases">
        <title>Description of Avrilella dinanensis gen. nov. sp. nov.</title>
        <authorList>
            <person name="Leyer C."/>
            <person name="Sassi M."/>
            <person name="Minet J."/>
            <person name="Kayal S."/>
            <person name="Cattoir V."/>
        </authorList>
    </citation>
    <scope>NUCLEOTIDE SEQUENCE [LARGE SCALE GENOMIC DNA]</scope>
    <source>
        <strain evidence="4 5">UR159</strain>
    </source>
</reference>
<organism evidence="4 5">
    <name type="scientific">Avrilella dinanensis</name>
    <dbReference type="NCBI Taxonomy" id="2008672"/>
    <lineage>
        <taxon>Bacteria</taxon>
        <taxon>Pseudomonadati</taxon>
        <taxon>Bacteroidota</taxon>
        <taxon>Flavobacteriia</taxon>
        <taxon>Flavobacteriales</taxon>
        <taxon>Flavobacteriaceae</taxon>
        <taxon>Avrilella</taxon>
    </lineage>
</organism>
<feature type="chain" id="PRO_5014657413" description="Secretion system C-terminal sorting domain-containing protein" evidence="2">
    <location>
        <begin position="20"/>
        <end position="501"/>
    </location>
</feature>
<dbReference type="InterPro" id="IPR015943">
    <property type="entry name" value="WD40/YVTN_repeat-like_dom_sf"/>
</dbReference>
<feature type="domain" description="Secretion system C-terminal sorting" evidence="3">
    <location>
        <begin position="431"/>
        <end position="499"/>
    </location>
</feature>
<dbReference type="SUPFAM" id="SSF50998">
    <property type="entry name" value="Quinoprotein alcohol dehydrogenase-like"/>
    <property type="match status" value="1"/>
</dbReference>
<dbReference type="Gene3D" id="2.130.10.10">
    <property type="entry name" value="YVTN repeat-like/Quinoprotein amine dehydrogenase"/>
    <property type="match status" value="1"/>
</dbReference>
<comment type="caution">
    <text evidence="4">The sequence shown here is derived from an EMBL/GenBank/DDBJ whole genome shotgun (WGS) entry which is preliminary data.</text>
</comment>
<dbReference type="RefSeq" id="WP_100677889.1">
    <property type="nucleotide sequence ID" value="NZ_NIPO01000001.1"/>
</dbReference>
<evidence type="ECO:0000313" key="4">
    <source>
        <dbReference type="EMBL" id="PJR04329.1"/>
    </source>
</evidence>
<keyword evidence="5" id="KW-1185">Reference proteome</keyword>
<dbReference type="Proteomes" id="UP000231960">
    <property type="component" value="Unassembled WGS sequence"/>
</dbReference>
<dbReference type="EMBL" id="NIPO01000001">
    <property type="protein sequence ID" value="PJR04329.1"/>
    <property type="molecule type" value="Genomic_DNA"/>
</dbReference>
<evidence type="ECO:0000256" key="1">
    <source>
        <dbReference type="ARBA" id="ARBA00022729"/>
    </source>
</evidence>
<evidence type="ECO:0000256" key="2">
    <source>
        <dbReference type="SAM" id="SignalP"/>
    </source>
</evidence>
<proteinExistence type="predicted"/>
<dbReference type="Pfam" id="PF18962">
    <property type="entry name" value="Por_Secre_tail"/>
    <property type="match status" value="1"/>
</dbReference>
<keyword evidence="1 2" id="KW-0732">Signal</keyword>
<dbReference type="InterPro" id="IPR026444">
    <property type="entry name" value="Secre_tail"/>
</dbReference>
<accession>A0A2M9R631</accession>
<dbReference type="AlphaFoldDB" id="A0A2M9R631"/>
<dbReference type="NCBIfam" id="TIGR04183">
    <property type="entry name" value="Por_Secre_tail"/>
    <property type="match status" value="1"/>
</dbReference>
<gene>
    <name evidence="4" type="ORF">CDL10_07115</name>
</gene>
<dbReference type="PANTHER" id="PTHR42754">
    <property type="entry name" value="ENDOGLUCANASE"/>
    <property type="match status" value="1"/>
</dbReference>
<dbReference type="InterPro" id="IPR011047">
    <property type="entry name" value="Quinoprotein_ADH-like_sf"/>
</dbReference>